<evidence type="ECO:0000313" key="3">
    <source>
        <dbReference type="Proteomes" id="UP000582837"/>
    </source>
</evidence>
<dbReference type="GO" id="GO:0005829">
    <property type="term" value="C:cytosol"/>
    <property type="evidence" value="ECO:0007669"/>
    <property type="project" value="TreeGrafter"/>
</dbReference>
<dbReference type="GO" id="GO:0007165">
    <property type="term" value="P:signal transduction"/>
    <property type="evidence" value="ECO:0007669"/>
    <property type="project" value="InterPro"/>
</dbReference>
<name>A0A841H6I7_9BACT</name>
<dbReference type="SUPFAM" id="SSF50341">
    <property type="entry name" value="CheW-like"/>
    <property type="match status" value="1"/>
</dbReference>
<dbReference type="InterPro" id="IPR036061">
    <property type="entry name" value="CheW-like_dom_sf"/>
</dbReference>
<protein>
    <submittedName>
        <fullName evidence="2">Chemotaxis signal transduction protein</fullName>
    </submittedName>
</protein>
<accession>A0A841H6I7</accession>
<dbReference type="RefSeq" id="WP_170030554.1">
    <property type="nucleotide sequence ID" value="NZ_JABDTL010000001.1"/>
</dbReference>
<keyword evidence="3" id="KW-1185">Reference proteome</keyword>
<organism evidence="2 3">
    <name type="scientific">Longimicrobium terrae</name>
    <dbReference type="NCBI Taxonomy" id="1639882"/>
    <lineage>
        <taxon>Bacteria</taxon>
        <taxon>Pseudomonadati</taxon>
        <taxon>Gemmatimonadota</taxon>
        <taxon>Longimicrobiia</taxon>
        <taxon>Longimicrobiales</taxon>
        <taxon>Longimicrobiaceae</taxon>
        <taxon>Longimicrobium</taxon>
    </lineage>
</organism>
<dbReference type="AlphaFoldDB" id="A0A841H6I7"/>
<dbReference type="InterPro" id="IPR002545">
    <property type="entry name" value="CheW-lke_dom"/>
</dbReference>
<sequence length="140" mass="14237">MSVLAVHAGGAEFGIPADRVREVLRPPPLTRVPAPPPGILGVAQVRGTVLAVMDLGARLGMAPVASDGRLVVVWGRGREAVGLLVDRVVGLAEAEDGESAPPAEAEAALPAGWLAGVSAPAPGRRVALLHLERVLGEEAT</sequence>
<dbReference type="PROSITE" id="PS50851">
    <property type="entry name" value="CHEW"/>
    <property type="match status" value="1"/>
</dbReference>
<dbReference type="GO" id="GO:0006935">
    <property type="term" value="P:chemotaxis"/>
    <property type="evidence" value="ECO:0007669"/>
    <property type="project" value="InterPro"/>
</dbReference>
<dbReference type="Proteomes" id="UP000582837">
    <property type="component" value="Unassembled WGS sequence"/>
</dbReference>
<evidence type="ECO:0000313" key="2">
    <source>
        <dbReference type="EMBL" id="MBB6073707.1"/>
    </source>
</evidence>
<comment type="caution">
    <text evidence="2">The sequence shown here is derived from an EMBL/GenBank/DDBJ whole genome shotgun (WGS) entry which is preliminary data.</text>
</comment>
<dbReference type="EMBL" id="JACHIA010000028">
    <property type="protein sequence ID" value="MBB6073707.1"/>
    <property type="molecule type" value="Genomic_DNA"/>
</dbReference>
<proteinExistence type="predicted"/>
<dbReference type="PANTHER" id="PTHR22617">
    <property type="entry name" value="CHEMOTAXIS SENSOR HISTIDINE KINASE-RELATED"/>
    <property type="match status" value="1"/>
</dbReference>
<gene>
    <name evidence="2" type="ORF">HNQ61_005378</name>
</gene>
<dbReference type="Gene3D" id="2.30.30.40">
    <property type="entry name" value="SH3 Domains"/>
    <property type="match status" value="1"/>
</dbReference>
<dbReference type="InterPro" id="IPR039315">
    <property type="entry name" value="CheW"/>
</dbReference>
<feature type="domain" description="CheW-like" evidence="1">
    <location>
        <begin position="1"/>
        <end position="140"/>
    </location>
</feature>
<dbReference type="PANTHER" id="PTHR22617:SF23">
    <property type="entry name" value="CHEMOTAXIS PROTEIN CHEW"/>
    <property type="match status" value="1"/>
</dbReference>
<dbReference type="Gene3D" id="2.40.50.180">
    <property type="entry name" value="CheA-289, Domain 4"/>
    <property type="match status" value="1"/>
</dbReference>
<dbReference type="Pfam" id="PF01584">
    <property type="entry name" value="CheW"/>
    <property type="match status" value="1"/>
</dbReference>
<reference evidence="2 3" key="1">
    <citation type="submission" date="2020-08" db="EMBL/GenBank/DDBJ databases">
        <title>Genomic Encyclopedia of Type Strains, Phase IV (KMG-IV): sequencing the most valuable type-strain genomes for metagenomic binning, comparative biology and taxonomic classification.</title>
        <authorList>
            <person name="Goeker M."/>
        </authorList>
    </citation>
    <scope>NUCLEOTIDE SEQUENCE [LARGE SCALE GENOMIC DNA]</scope>
    <source>
        <strain evidence="2 3">DSM 29007</strain>
    </source>
</reference>
<dbReference type="SMART" id="SM00260">
    <property type="entry name" value="CheW"/>
    <property type="match status" value="1"/>
</dbReference>
<evidence type="ECO:0000259" key="1">
    <source>
        <dbReference type="PROSITE" id="PS50851"/>
    </source>
</evidence>